<proteinExistence type="predicted"/>
<evidence type="ECO:0000313" key="2">
    <source>
        <dbReference type="EMBL" id="KAJ8336968.1"/>
    </source>
</evidence>
<evidence type="ECO:0000313" key="3">
    <source>
        <dbReference type="Proteomes" id="UP001152622"/>
    </source>
</evidence>
<dbReference type="AlphaFoldDB" id="A0A9Q1EDV3"/>
<protein>
    <submittedName>
        <fullName evidence="2">Uncharacterized protein</fullName>
    </submittedName>
</protein>
<organism evidence="2 3">
    <name type="scientific">Synaphobranchus kaupii</name>
    <name type="common">Kaup's arrowtooth eel</name>
    <dbReference type="NCBI Taxonomy" id="118154"/>
    <lineage>
        <taxon>Eukaryota</taxon>
        <taxon>Metazoa</taxon>
        <taxon>Chordata</taxon>
        <taxon>Craniata</taxon>
        <taxon>Vertebrata</taxon>
        <taxon>Euteleostomi</taxon>
        <taxon>Actinopterygii</taxon>
        <taxon>Neopterygii</taxon>
        <taxon>Teleostei</taxon>
        <taxon>Anguilliformes</taxon>
        <taxon>Synaphobranchidae</taxon>
        <taxon>Synaphobranchus</taxon>
    </lineage>
</organism>
<sequence>MTNALVIAEADVCKSFTRVNIRKAAGPDGIPGRVIRAGAALLAGGALQSTGTRPEKREQVPTGSAPARIGTSRIPWNVLTAAGLHSARTPWSTDRGQDLCLPDT</sequence>
<accession>A0A9Q1EDV3</accession>
<name>A0A9Q1EDV3_SYNKA</name>
<evidence type="ECO:0000256" key="1">
    <source>
        <dbReference type="SAM" id="MobiDB-lite"/>
    </source>
</evidence>
<dbReference type="Proteomes" id="UP001152622">
    <property type="component" value="Chromosome 19"/>
</dbReference>
<feature type="region of interest" description="Disordered" evidence="1">
    <location>
        <begin position="46"/>
        <end position="69"/>
    </location>
</feature>
<gene>
    <name evidence="2" type="ORF">SKAU_G00381880</name>
</gene>
<dbReference type="EMBL" id="JAINUF010000019">
    <property type="protein sequence ID" value="KAJ8336968.1"/>
    <property type="molecule type" value="Genomic_DNA"/>
</dbReference>
<comment type="caution">
    <text evidence="2">The sequence shown here is derived from an EMBL/GenBank/DDBJ whole genome shotgun (WGS) entry which is preliminary data.</text>
</comment>
<keyword evidence="3" id="KW-1185">Reference proteome</keyword>
<reference evidence="2" key="1">
    <citation type="journal article" date="2023" name="Science">
        <title>Genome structures resolve the early diversification of teleost fishes.</title>
        <authorList>
            <person name="Parey E."/>
            <person name="Louis A."/>
            <person name="Montfort J."/>
            <person name="Bouchez O."/>
            <person name="Roques C."/>
            <person name="Iampietro C."/>
            <person name="Lluch J."/>
            <person name="Castinel A."/>
            <person name="Donnadieu C."/>
            <person name="Desvignes T."/>
            <person name="Floi Bucao C."/>
            <person name="Jouanno E."/>
            <person name="Wen M."/>
            <person name="Mejri S."/>
            <person name="Dirks R."/>
            <person name="Jansen H."/>
            <person name="Henkel C."/>
            <person name="Chen W.J."/>
            <person name="Zahm M."/>
            <person name="Cabau C."/>
            <person name="Klopp C."/>
            <person name="Thompson A.W."/>
            <person name="Robinson-Rechavi M."/>
            <person name="Braasch I."/>
            <person name="Lecointre G."/>
            <person name="Bobe J."/>
            <person name="Postlethwait J.H."/>
            <person name="Berthelot C."/>
            <person name="Roest Crollius H."/>
            <person name="Guiguen Y."/>
        </authorList>
    </citation>
    <scope>NUCLEOTIDE SEQUENCE</scope>
    <source>
        <strain evidence="2">WJC10195</strain>
    </source>
</reference>